<sequence length="462" mass="52672">MLMSQPSFMAGFDSASGMANALAHYLRGEPFETIGNPPVLRGPAQSIRRFSRKTREKAFIAAGAAETISPRRVHRLDLGAVGDWLADEYPDTTYPAVAIGSSNGALNHLYAAMGIPWLPQTILVPVRQKVHPDDPKEALRRGERYGRRLVEAHPGIQLHHMHDPNQDRLMVRALTYFRIKRRVLGQDYEQLLRDRLPPGGTIIVADCRRTWTTTQVAERFVFQHGAPGGATESEYHHGSARVAEYLRRYDSPVRRWEGPELDGQSPEAEWGFEPSLLDDIQRFADEHGHRVVRLSFDDPEDASPLVADLHRWWYRRRRIPSNRLIVSSFAVTEPYWTARTGSVPFWMKFNTEPSLASLDEYLRAVDPYDEIYLMLFQHGVEAVGVPGKEQWEAVLGHARRTGNTLGVDLDEFPLDFSHFARYDQAIPQQIPSRYPLPAPLQLSELEEFLAGHKDDYPVEYHH</sequence>
<comment type="caution">
    <text evidence="1">The sequence shown here is derived from an EMBL/GenBank/DDBJ whole genome shotgun (WGS) entry which is preliminary data.</text>
</comment>
<evidence type="ECO:0000313" key="1">
    <source>
        <dbReference type="EMBL" id="NED94843.1"/>
    </source>
</evidence>
<gene>
    <name evidence="1" type="ORF">G1H11_05910</name>
</gene>
<organism evidence="1 2">
    <name type="scientific">Phytoactinopolyspora alkaliphila</name>
    <dbReference type="NCBI Taxonomy" id="1783498"/>
    <lineage>
        <taxon>Bacteria</taxon>
        <taxon>Bacillati</taxon>
        <taxon>Actinomycetota</taxon>
        <taxon>Actinomycetes</taxon>
        <taxon>Jiangellales</taxon>
        <taxon>Jiangellaceae</taxon>
        <taxon>Phytoactinopolyspora</taxon>
    </lineage>
</organism>
<proteinExistence type="predicted"/>
<keyword evidence="2" id="KW-1185">Reference proteome</keyword>
<reference evidence="1 2" key="1">
    <citation type="submission" date="2020-02" db="EMBL/GenBank/DDBJ databases">
        <authorList>
            <person name="Li X.-J."/>
            <person name="Feng X.-M."/>
        </authorList>
    </citation>
    <scope>NUCLEOTIDE SEQUENCE [LARGE SCALE GENOMIC DNA]</scope>
    <source>
        <strain evidence="1 2">CGMCC 4.7225</strain>
    </source>
</reference>
<name>A0A6N9YIL8_9ACTN</name>
<dbReference type="Proteomes" id="UP000469185">
    <property type="component" value="Unassembled WGS sequence"/>
</dbReference>
<protein>
    <submittedName>
        <fullName evidence="1">Uncharacterized protein</fullName>
    </submittedName>
</protein>
<dbReference type="EMBL" id="JAAGOB010000002">
    <property type="protein sequence ID" value="NED94843.1"/>
    <property type="molecule type" value="Genomic_DNA"/>
</dbReference>
<accession>A0A6N9YIL8</accession>
<dbReference type="AlphaFoldDB" id="A0A6N9YIL8"/>
<evidence type="ECO:0000313" key="2">
    <source>
        <dbReference type="Proteomes" id="UP000469185"/>
    </source>
</evidence>